<dbReference type="EMBL" id="CAMAPF010000069">
    <property type="protein sequence ID" value="CAH9091766.1"/>
    <property type="molecule type" value="Genomic_DNA"/>
</dbReference>
<gene>
    <name evidence="1" type="ORF">CEPIT_LOCUS11838</name>
</gene>
<dbReference type="AlphaFoldDB" id="A0AAV0D897"/>
<evidence type="ECO:0000313" key="2">
    <source>
        <dbReference type="Proteomes" id="UP001152523"/>
    </source>
</evidence>
<comment type="caution">
    <text evidence="1">The sequence shown here is derived from an EMBL/GenBank/DDBJ whole genome shotgun (WGS) entry which is preliminary data.</text>
</comment>
<name>A0AAV0D897_9ASTE</name>
<organism evidence="1 2">
    <name type="scientific">Cuscuta epithymum</name>
    <dbReference type="NCBI Taxonomy" id="186058"/>
    <lineage>
        <taxon>Eukaryota</taxon>
        <taxon>Viridiplantae</taxon>
        <taxon>Streptophyta</taxon>
        <taxon>Embryophyta</taxon>
        <taxon>Tracheophyta</taxon>
        <taxon>Spermatophyta</taxon>
        <taxon>Magnoliopsida</taxon>
        <taxon>eudicotyledons</taxon>
        <taxon>Gunneridae</taxon>
        <taxon>Pentapetalae</taxon>
        <taxon>asterids</taxon>
        <taxon>lamiids</taxon>
        <taxon>Solanales</taxon>
        <taxon>Convolvulaceae</taxon>
        <taxon>Cuscuteae</taxon>
        <taxon>Cuscuta</taxon>
        <taxon>Cuscuta subgen. Cuscuta</taxon>
    </lineage>
</organism>
<proteinExistence type="predicted"/>
<dbReference type="Proteomes" id="UP001152523">
    <property type="component" value="Unassembled WGS sequence"/>
</dbReference>
<accession>A0AAV0D897</accession>
<reference evidence="1" key="1">
    <citation type="submission" date="2022-07" db="EMBL/GenBank/DDBJ databases">
        <authorList>
            <person name="Macas J."/>
            <person name="Novak P."/>
            <person name="Neumann P."/>
        </authorList>
    </citation>
    <scope>NUCLEOTIDE SEQUENCE</scope>
</reference>
<keyword evidence="2" id="KW-1185">Reference proteome</keyword>
<evidence type="ECO:0000313" key="1">
    <source>
        <dbReference type="EMBL" id="CAH9091766.1"/>
    </source>
</evidence>
<protein>
    <submittedName>
        <fullName evidence="1">Uncharacterized protein</fullName>
    </submittedName>
</protein>
<sequence length="125" mass="14456">MALESGSSFFPFLSPGFIYRRIMVRFMFKDAIEFSKNKWQQQRKVEGMHKLLEGLGLLAWALLLEGIHFQASSRGGSSMLPSQSLAQMGDFCGQDVRMENRHHSFDNRPNSFLYCINYTFNICEM</sequence>